<sequence length="92" mass="10781">MREELAKTAEKALKDVQTAPLPELPDSFELEYRLMCPNFADDFEKRGAERIDCQTVILRSKDFMDIYAQMHGWAPGIHNRKYGITRDYVEKK</sequence>
<comment type="caution">
    <text evidence="1">The sequence shown here is derived from an EMBL/GenBank/DDBJ whole genome shotgun (WGS) entry which is preliminary data.</text>
</comment>
<dbReference type="EMBL" id="VSSQ01082213">
    <property type="protein sequence ID" value="MPN30914.1"/>
    <property type="molecule type" value="Genomic_DNA"/>
</dbReference>
<dbReference type="AlphaFoldDB" id="A0A645H3M1"/>
<proteinExistence type="predicted"/>
<organism evidence="1">
    <name type="scientific">bioreactor metagenome</name>
    <dbReference type="NCBI Taxonomy" id="1076179"/>
    <lineage>
        <taxon>unclassified sequences</taxon>
        <taxon>metagenomes</taxon>
        <taxon>ecological metagenomes</taxon>
    </lineage>
</organism>
<protein>
    <submittedName>
        <fullName evidence="1">Uncharacterized protein</fullName>
    </submittedName>
</protein>
<evidence type="ECO:0000313" key="1">
    <source>
        <dbReference type="EMBL" id="MPN30914.1"/>
    </source>
</evidence>
<reference evidence="1" key="1">
    <citation type="submission" date="2019-08" db="EMBL/GenBank/DDBJ databases">
        <authorList>
            <person name="Kucharzyk K."/>
            <person name="Murdoch R.W."/>
            <person name="Higgins S."/>
            <person name="Loffler F."/>
        </authorList>
    </citation>
    <scope>NUCLEOTIDE SEQUENCE</scope>
</reference>
<accession>A0A645H3M1</accession>
<name>A0A645H3M1_9ZZZZ</name>
<gene>
    <name evidence="1" type="ORF">SDC9_178385</name>
</gene>